<evidence type="ECO:0000259" key="7">
    <source>
        <dbReference type="PROSITE" id="PS51746"/>
    </source>
</evidence>
<dbReference type="SMART" id="SM00332">
    <property type="entry name" value="PP2Cc"/>
    <property type="match status" value="1"/>
</dbReference>
<dbReference type="InterPro" id="IPR000719">
    <property type="entry name" value="Prot_kinase_dom"/>
</dbReference>
<proteinExistence type="predicted"/>
<dbReference type="PANTHER" id="PTHR43289:SF6">
    <property type="entry name" value="SERINE_THREONINE-PROTEIN KINASE NEKL-3"/>
    <property type="match status" value="1"/>
</dbReference>
<keyword evidence="2" id="KW-0547">Nucleotide-binding</keyword>
<keyword evidence="3 8" id="KW-0418">Kinase</keyword>
<dbReference type="GO" id="GO:0005524">
    <property type="term" value="F:ATP binding"/>
    <property type="evidence" value="ECO:0007669"/>
    <property type="project" value="UniProtKB-KW"/>
</dbReference>
<dbReference type="InterPro" id="IPR036457">
    <property type="entry name" value="PPM-type-like_dom_sf"/>
</dbReference>
<feature type="region of interest" description="Disordered" evidence="5">
    <location>
        <begin position="574"/>
        <end position="595"/>
    </location>
</feature>
<dbReference type="Gene3D" id="3.30.200.20">
    <property type="entry name" value="Phosphorylase Kinase, domain 1"/>
    <property type="match status" value="1"/>
</dbReference>
<dbReference type="AlphaFoldDB" id="A0A858QBG9"/>
<dbReference type="Proteomes" id="UP000503004">
    <property type="component" value="Chromosome"/>
</dbReference>
<dbReference type="RefSeq" id="WP_169604430.1">
    <property type="nucleotide sequence ID" value="NZ_CP046565.1"/>
</dbReference>
<keyword evidence="9" id="KW-1185">Reference proteome</keyword>
<dbReference type="KEGG" id="metu:GNH96_15250"/>
<evidence type="ECO:0000313" key="9">
    <source>
        <dbReference type="Proteomes" id="UP000503004"/>
    </source>
</evidence>
<dbReference type="CDD" id="cd00143">
    <property type="entry name" value="PP2Cc"/>
    <property type="match status" value="1"/>
</dbReference>
<accession>A0A858QBG9</accession>
<dbReference type="PROSITE" id="PS50011">
    <property type="entry name" value="PROTEIN_KINASE_DOM"/>
    <property type="match status" value="1"/>
</dbReference>
<sequence length="595" mass="65099">MTVPGQPVLRAAFVSLQGRREDNQDFAGVAEPPPRDAAARGFVAAVADGIGGARGGRVAAEVSVRSFMEAYYGLSETLGMEQLLDRCLGSVNRWVHAMGRRDPELAHMGTTFSGLIFRGRRVYLVHVGDSRIYRLRGDEPELLTSDHTLSGPGLDHVLYRAVGLDPGLRIDYSVYPLEPHDRFLLCSDGLHGSLEQEQIREILQERATPETTAEALALRAFEQGSQDNITALVVDVIALPPAEKQSLRLAIEALPLLDLPEVGDEVDGFRLERLLSSGRYSALFLAADTLGQDKPVVVKFPHPRVASEREYYDAFVREAWIGARVKSPWVGEILEQAPGRQSRLYSVMPFYPGASLEHELARRPLIALEAGIDLALKLCKAVHALHRQQIVHRDIKPDNVLLDPEGGLKLLDLGIARLPAWDEDRADPIPGTPSYMAPEMFQGERGSIATDVFALGVTLYRMFAGGAYPYGEIEPFCTPRFGSPKPLTAHRPDLPAWLDAVLARAIAADPAQRPADAVELAYELEAGLEKGGGRRTPRRPPPLYERNPLLFWKAVAALLLGLLAVAGLRLPAPSCPPSEAASRNNPLIHDNGDSR</sequence>
<dbReference type="SMART" id="SM00331">
    <property type="entry name" value="PP2C_SIG"/>
    <property type="match status" value="1"/>
</dbReference>
<dbReference type="PROSITE" id="PS51746">
    <property type="entry name" value="PPM_2"/>
    <property type="match status" value="1"/>
</dbReference>
<dbReference type="InterPro" id="IPR011009">
    <property type="entry name" value="Kinase-like_dom_sf"/>
</dbReference>
<keyword evidence="1" id="KW-0808">Transferase</keyword>
<dbReference type="Gene3D" id="3.60.40.10">
    <property type="entry name" value="PPM-type phosphatase domain"/>
    <property type="match status" value="1"/>
</dbReference>
<evidence type="ECO:0000256" key="2">
    <source>
        <dbReference type="ARBA" id="ARBA00022741"/>
    </source>
</evidence>
<dbReference type="InterPro" id="IPR001932">
    <property type="entry name" value="PPM-type_phosphatase-like_dom"/>
</dbReference>
<gene>
    <name evidence="8" type="ORF">GNH96_15250</name>
</gene>
<dbReference type="Pfam" id="PF00069">
    <property type="entry name" value="Pkinase"/>
    <property type="match status" value="1"/>
</dbReference>
<reference evidence="9" key="1">
    <citation type="submission" date="2019-12" db="EMBL/GenBank/DDBJ databases">
        <authorList>
            <person name="Awala S.I."/>
            <person name="Rhee S.K."/>
        </authorList>
    </citation>
    <scope>NUCLEOTIDE SEQUENCE [LARGE SCALE GENOMIC DNA]</scope>
    <source>
        <strain evidence="9">IM1</strain>
    </source>
</reference>
<dbReference type="SUPFAM" id="SSF56112">
    <property type="entry name" value="Protein kinase-like (PK-like)"/>
    <property type="match status" value="1"/>
</dbReference>
<protein>
    <submittedName>
        <fullName evidence="8">Protein kinase</fullName>
    </submittedName>
</protein>
<dbReference type="PROSITE" id="PS00108">
    <property type="entry name" value="PROTEIN_KINASE_ST"/>
    <property type="match status" value="1"/>
</dbReference>
<evidence type="ECO:0000256" key="1">
    <source>
        <dbReference type="ARBA" id="ARBA00022679"/>
    </source>
</evidence>
<organism evidence="8 9">
    <name type="scientific">Methylococcus geothermalis</name>
    <dbReference type="NCBI Taxonomy" id="2681310"/>
    <lineage>
        <taxon>Bacteria</taxon>
        <taxon>Pseudomonadati</taxon>
        <taxon>Pseudomonadota</taxon>
        <taxon>Gammaproteobacteria</taxon>
        <taxon>Methylococcales</taxon>
        <taxon>Methylococcaceae</taxon>
        <taxon>Methylococcus</taxon>
    </lineage>
</organism>
<dbReference type="InterPro" id="IPR008271">
    <property type="entry name" value="Ser/Thr_kinase_AS"/>
</dbReference>
<feature type="domain" description="PPM-type phosphatase" evidence="7">
    <location>
        <begin position="10"/>
        <end position="236"/>
    </location>
</feature>
<name>A0A858QBG9_9GAMM</name>
<dbReference type="EMBL" id="CP046565">
    <property type="protein sequence ID" value="QJD31163.1"/>
    <property type="molecule type" value="Genomic_DNA"/>
</dbReference>
<dbReference type="Gene3D" id="1.10.510.10">
    <property type="entry name" value="Transferase(Phosphotransferase) domain 1"/>
    <property type="match status" value="1"/>
</dbReference>
<dbReference type="SUPFAM" id="SSF81606">
    <property type="entry name" value="PP2C-like"/>
    <property type="match status" value="1"/>
</dbReference>
<dbReference type="CDD" id="cd14014">
    <property type="entry name" value="STKc_PknB_like"/>
    <property type="match status" value="1"/>
</dbReference>
<dbReference type="Pfam" id="PF13672">
    <property type="entry name" value="PP2C_2"/>
    <property type="match status" value="1"/>
</dbReference>
<feature type="domain" description="Protein kinase" evidence="6">
    <location>
        <begin position="269"/>
        <end position="525"/>
    </location>
</feature>
<dbReference type="PANTHER" id="PTHR43289">
    <property type="entry name" value="MITOGEN-ACTIVATED PROTEIN KINASE KINASE KINASE 20-RELATED"/>
    <property type="match status" value="1"/>
</dbReference>
<evidence type="ECO:0000313" key="8">
    <source>
        <dbReference type="EMBL" id="QJD31163.1"/>
    </source>
</evidence>
<dbReference type="GO" id="GO:0004674">
    <property type="term" value="F:protein serine/threonine kinase activity"/>
    <property type="evidence" value="ECO:0007669"/>
    <property type="project" value="TreeGrafter"/>
</dbReference>
<evidence type="ECO:0000259" key="6">
    <source>
        <dbReference type="PROSITE" id="PS50011"/>
    </source>
</evidence>
<evidence type="ECO:0000256" key="5">
    <source>
        <dbReference type="SAM" id="MobiDB-lite"/>
    </source>
</evidence>
<evidence type="ECO:0000256" key="4">
    <source>
        <dbReference type="ARBA" id="ARBA00022840"/>
    </source>
</evidence>
<dbReference type="SMART" id="SM00220">
    <property type="entry name" value="S_TKc"/>
    <property type="match status" value="1"/>
</dbReference>
<evidence type="ECO:0000256" key="3">
    <source>
        <dbReference type="ARBA" id="ARBA00022777"/>
    </source>
</evidence>
<keyword evidence="4" id="KW-0067">ATP-binding</keyword>